<sequence>MQPVKTSLLQAYLSTIPSPTTIVNAEHKINCSNVSQFTPRRIFRSSDHVSRTEDTGVDTAKPVPWLAEGRLANPRPLGQESAEAIPNVFPSWQMLTNLGNRTVSLLLDLCQVFVIMPPEAIEAIHTHHQDGPWTRFPCA</sequence>
<proteinExistence type="predicted"/>
<name>A0AA40EZH3_9PEZI</name>
<evidence type="ECO:0000313" key="2">
    <source>
        <dbReference type="Proteomes" id="UP001172159"/>
    </source>
</evidence>
<comment type="caution">
    <text evidence="1">The sequence shown here is derived from an EMBL/GenBank/DDBJ whole genome shotgun (WGS) entry which is preliminary data.</text>
</comment>
<protein>
    <submittedName>
        <fullName evidence="1">Uncharacterized protein</fullName>
    </submittedName>
</protein>
<accession>A0AA40EZH3</accession>
<evidence type="ECO:0000313" key="1">
    <source>
        <dbReference type="EMBL" id="KAK0748403.1"/>
    </source>
</evidence>
<keyword evidence="2" id="KW-1185">Reference proteome</keyword>
<reference evidence="1" key="1">
    <citation type="submission" date="2023-06" db="EMBL/GenBank/DDBJ databases">
        <title>Genome-scale phylogeny and comparative genomics of the fungal order Sordariales.</title>
        <authorList>
            <consortium name="Lawrence Berkeley National Laboratory"/>
            <person name="Hensen N."/>
            <person name="Bonometti L."/>
            <person name="Westerberg I."/>
            <person name="Brannstrom I.O."/>
            <person name="Guillou S."/>
            <person name="Cros-Aarteil S."/>
            <person name="Calhoun S."/>
            <person name="Haridas S."/>
            <person name="Kuo A."/>
            <person name="Mondo S."/>
            <person name="Pangilinan J."/>
            <person name="Riley R."/>
            <person name="Labutti K."/>
            <person name="Andreopoulos B."/>
            <person name="Lipzen A."/>
            <person name="Chen C."/>
            <person name="Yanf M."/>
            <person name="Daum C."/>
            <person name="Ng V."/>
            <person name="Clum A."/>
            <person name="Steindorff A."/>
            <person name="Ohm R."/>
            <person name="Martin F."/>
            <person name="Silar P."/>
            <person name="Natvig D."/>
            <person name="Lalanne C."/>
            <person name="Gautier V."/>
            <person name="Ament-Velasquez S.L."/>
            <person name="Kruys A."/>
            <person name="Hutchinson M.I."/>
            <person name="Powell A.J."/>
            <person name="Barry K."/>
            <person name="Miller A.N."/>
            <person name="Grigoriev I.V."/>
            <person name="Debuchy R."/>
            <person name="Gladieux P."/>
            <person name="Thoren M.H."/>
            <person name="Johannesson H."/>
        </authorList>
    </citation>
    <scope>NUCLEOTIDE SEQUENCE</scope>
    <source>
        <strain evidence="1">CBS 540.89</strain>
    </source>
</reference>
<gene>
    <name evidence="1" type="ORF">B0T21DRAFT_21917</name>
</gene>
<dbReference type="AlphaFoldDB" id="A0AA40EZH3"/>
<organism evidence="1 2">
    <name type="scientific">Apiosordaria backusii</name>
    <dbReference type="NCBI Taxonomy" id="314023"/>
    <lineage>
        <taxon>Eukaryota</taxon>
        <taxon>Fungi</taxon>
        <taxon>Dikarya</taxon>
        <taxon>Ascomycota</taxon>
        <taxon>Pezizomycotina</taxon>
        <taxon>Sordariomycetes</taxon>
        <taxon>Sordariomycetidae</taxon>
        <taxon>Sordariales</taxon>
        <taxon>Lasiosphaeriaceae</taxon>
        <taxon>Apiosordaria</taxon>
    </lineage>
</organism>
<dbReference type="Proteomes" id="UP001172159">
    <property type="component" value="Unassembled WGS sequence"/>
</dbReference>
<dbReference type="EMBL" id="JAUKTV010000001">
    <property type="protein sequence ID" value="KAK0748403.1"/>
    <property type="molecule type" value="Genomic_DNA"/>
</dbReference>